<keyword evidence="1" id="KW-0805">Transcription regulation</keyword>
<proteinExistence type="predicted"/>
<dbReference type="InterPro" id="IPR019888">
    <property type="entry name" value="Tscrpt_reg_AsnC-like"/>
</dbReference>
<dbReference type="Gene3D" id="1.10.10.10">
    <property type="entry name" value="Winged helix-like DNA-binding domain superfamily/Winged helix DNA-binding domain"/>
    <property type="match status" value="1"/>
</dbReference>
<reference evidence="5 6" key="1">
    <citation type="submission" date="2022-06" db="EMBL/GenBank/DDBJ databases">
        <title>Halogeometricum sp. a new haloarchaeum isolate from saline soil.</title>
        <authorList>
            <person name="Strakova D."/>
            <person name="Galisteo C."/>
            <person name="Sanchez-Porro C."/>
            <person name="Ventosa A."/>
        </authorList>
    </citation>
    <scope>NUCLEOTIDE SEQUENCE [LARGE SCALE GENOMIC DNA]</scope>
    <source>
        <strain evidence="6">S3BR25-2</strain>
    </source>
</reference>
<dbReference type="PANTHER" id="PTHR43413">
    <property type="entry name" value="TRANSCRIPTIONAL REGULATOR, ASNC FAMILY"/>
    <property type="match status" value="1"/>
</dbReference>
<feature type="domain" description="HTH asnC-type" evidence="4">
    <location>
        <begin position="4"/>
        <end position="68"/>
    </location>
</feature>
<evidence type="ECO:0000313" key="5">
    <source>
        <dbReference type="EMBL" id="MDS0295455.1"/>
    </source>
</evidence>
<evidence type="ECO:0000256" key="2">
    <source>
        <dbReference type="ARBA" id="ARBA00023125"/>
    </source>
</evidence>
<dbReference type="Pfam" id="PF24273">
    <property type="entry name" value="TRASH_HVO_1752_C"/>
    <property type="match status" value="1"/>
</dbReference>
<evidence type="ECO:0000313" key="6">
    <source>
        <dbReference type="Proteomes" id="UP001254813"/>
    </source>
</evidence>
<evidence type="ECO:0000256" key="1">
    <source>
        <dbReference type="ARBA" id="ARBA00023015"/>
    </source>
</evidence>
<dbReference type="RefSeq" id="WP_310929373.1">
    <property type="nucleotide sequence ID" value="NZ_JAMQOQ010000004.1"/>
</dbReference>
<keyword evidence="3" id="KW-0804">Transcription</keyword>
<dbReference type="InterPro" id="IPR036388">
    <property type="entry name" value="WH-like_DNA-bd_sf"/>
</dbReference>
<dbReference type="PANTHER" id="PTHR43413:SF4">
    <property type="entry name" value="HTH-TYPE TRANSCRIPTIONAL REGULATOR LYSM"/>
    <property type="match status" value="1"/>
</dbReference>
<dbReference type="SMART" id="SM00344">
    <property type="entry name" value="HTH_ASNC"/>
    <property type="match status" value="1"/>
</dbReference>
<dbReference type="CDD" id="cd00090">
    <property type="entry name" value="HTH_ARSR"/>
    <property type="match status" value="1"/>
</dbReference>
<dbReference type="PROSITE" id="PS50956">
    <property type="entry name" value="HTH_ASNC_2"/>
    <property type="match status" value="1"/>
</dbReference>
<dbReference type="EMBL" id="JAMQOQ010000004">
    <property type="protein sequence ID" value="MDS0295455.1"/>
    <property type="molecule type" value="Genomic_DNA"/>
</dbReference>
<dbReference type="Pfam" id="PF13412">
    <property type="entry name" value="HTH_24"/>
    <property type="match status" value="1"/>
</dbReference>
<dbReference type="InterPro" id="IPR050684">
    <property type="entry name" value="HTH-Siroheme_Decarb"/>
</dbReference>
<evidence type="ECO:0000259" key="4">
    <source>
        <dbReference type="PROSITE" id="PS50956"/>
    </source>
</evidence>
<sequence>MTELDETDVDILRLLMEDSRRSFRGIAEEVDRSPPTVSNRVERLRELGIIRRFTLELDRTLLSDADETLVVVESHPADAEEVLSRLESEEGVEHVFRTVESRVVAKTMRSPSEIHALLRSVLEGLELRNYRVESVLDSSWQPQLEAGDFDVQCSVCGNAVSGEGETVEVESGDLYHVCCASCAEKISAQYESLAESTGE</sequence>
<keyword evidence="6" id="KW-1185">Reference proteome</keyword>
<comment type="caution">
    <text evidence="5">The sequence shown here is derived from an EMBL/GenBank/DDBJ whole genome shotgun (WGS) entry which is preliminary data.</text>
</comment>
<dbReference type="InterPro" id="IPR056526">
    <property type="entry name" value="TRASH_HVO_1752"/>
</dbReference>
<organism evidence="5 6">
    <name type="scientific">Halogeometricum luteum</name>
    <dbReference type="NCBI Taxonomy" id="2950537"/>
    <lineage>
        <taxon>Archaea</taxon>
        <taxon>Methanobacteriati</taxon>
        <taxon>Methanobacteriota</taxon>
        <taxon>Stenosarchaea group</taxon>
        <taxon>Halobacteria</taxon>
        <taxon>Halobacteriales</taxon>
        <taxon>Haloferacaceae</taxon>
        <taxon>Halogeometricum</taxon>
    </lineage>
</organism>
<evidence type="ECO:0000256" key="3">
    <source>
        <dbReference type="ARBA" id="ARBA00023163"/>
    </source>
</evidence>
<keyword evidence="2" id="KW-0238">DNA-binding</keyword>
<protein>
    <submittedName>
        <fullName evidence="5">Lrp/AsnC family transcriptional regulator</fullName>
    </submittedName>
</protein>
<dbReference type="InterPro" id="IPR036390">
    <property type="entry name" value="WH_DNA-bd_sf"/>
</dbReference>
<name>A0ABU2G3T9_9EURY</name>
<dbReference type="SUPFAM" id="SSF46785">
    <property type="entry name" value="Winged helix' DNA-binding domain"/>
    <property type="match status" value="1"/>
</dbReference>
<dbReference type="Proteomes" id="UP001254813">
    <property type="component" value="Unassembled WGS sequence"/>
</dbReference>
<dbReference type="InterPro" id="IPR011991">
    <property type="entry name" value="ArsR-like_HTH"/>
</dbReference>
<dbReference type="PRINTS" id="PR00033">
    <property type="entry name" value="HTHASNC"/>
</dbReference>
<accession>A0ABU2G3T9</accession>
<gene>
    <name evidence="5" type="ORF">NDI79_14885</name>
</gene>
<dbReference type="InterPro" id="IPR000485">
    <property type="entry name" value="AsnC-type_HTH_dom"/>
</dbReference>